<protein>
    <recommendedName>
        <fullName evidence="5">Carbonic anhydrase</fullName>
        <ecNumber evidence="5">4.2.1.1</ecNumber>
    </recommendedName>
    <alternativeName>
        <fullName evidence="5">Carbonate dehydratase</fullName>
    </alternativeName>
</protein>
<keyword evidence="5" id="KW-0456">Lyase</keyword>
<dbReference type="SMART" id="SM00947">
    <property type="entry name" value="Pro_CA"/>
    <property type="match status" value="1"/>
</dbReference>
<dbReference type="PANTHER" id="PTHR43175">
    <property type="entry name" value="CARBONIC ANHYDRASE"/>
    <property type="match status" value="1"/>
</dbReference>
<evidence type="ECO:0000256" key="2">
    <source>
        <dbReference type="ARBA" id="ARBA00022723"/>
    </source>
</evidence>
<evidence type="ECO:0000256" key="3">
    <source>
        <dbReference type="ARBA" id="ARBA00022833"/>
    </source>
</evidence>
<proteinExistence type="inferred from homology"/>
<dbReference type="CDD" id="cd03379">
    <property type="entry name" value="beta_CA_cladeD"/>
    <property type="match status" value="1"/>
</dbReference>
<dbReference type="Gene3D" id="3.40.1050.10">
    <property type="entry name" value="Carbonic anhydrase"/>
    <property type="match status" value="1"/>
</dbReference>
<organism evidence="6 7">
    <name type="scientific">Polyplosphaeria fusca</name>
    <dbReference type="NCBI Taxonomy" id="682080"/>
    <lineage>
        <taxon>Eukaryota</taxon>
        <taxon>Fungi</taxon>
        <taxon>Dikarya</taxon>
        <taxon>Ascomycota</taxon>
        <taxon>Pezizomycotina</taxon>
        <taxon>Dothideomycetes</taxon>
        <taxon>Pleosporomycetidae</taxon>
        <taxon>Pleosporales</taxon>
        <taxon>Tetraplosphaeriaceae</taxon>
        <taxon>Polyplosphaeria</taxon>
    </lineage>
</organism>
<comment type="similarity">
    <text evidence="1 5">Belongs to the beta-class carbonic anhydrase family.</text>
</comment>
<evidence type="ECO:0000256" key="1">
    <source>
        <dbReference type="ARBA" id="ARBA00006217"/>
    </source>
</evidence>
<comment type="catalytic activity">
    <reaction evidence="5">
        <text>hydrogencarbonate + H(+) = CO2 + H2O</text>
        <dbReference type="Rhea" id="RHEA:10748"/>
        <dbReference type="ChEBI" id="CHEBI:15377"/>
        <dbReference type="ChEBI" id="CHEBI:15378"/>
        <dbReference type="ChEBI" id="CHEBI:16526"/>
        <dbReference type="ChEBI" id="CHEBI:17544"/>
        <dbReference type="EC" id="4.2.1.1"/>
    </reaction>
</comment>
<dbReference type="GO" id="GO:0008270">
    <property type="term" value="F:zinc ion binding"/>
    <property type="evidence" value="ECO:0007669"/>
    <property type="project" value="UniProtKB-UniRule"/>
</dbReference>
<dbReference type="AlphaFoldDB" id="A0A9P4UWJ2"/>
<keyword evidence="3 4" id="KW-0862">Zinc</keyword>
<dbReference type="InterPro" id="IPR036874">
    <property type="entry name" value="Carbonic_anhydrase_sf"/>
</dbReference>
<dbReference type="PANTHER" id="PTHR43175:SF3">
    <property type="entry name" value="CARBON DISULFIDE HYDROLASE"/>
    <property type="match status" value="1"/>
</dbReference>
<comment type="function">
    <text evidence="5">Reversible hydration of carbon dioxide.</text>
</comment>
<comment type="caution">
    <text evidence="6">The sequence shown here is derived from an EMBL/GenBank/DDBJ whole genome shotgun (WGS) entry which is preliminary data.</text>
</comment>
<evidence type="ECO:0000313" key="7">
    <source>
        <dbReference type="Proteomes" id="UP000799444"/>
    </source>
</evidence>
<reference evidence="6" key="1">
    <citation type="journal article" date="2020" name="Stud. Mycol.">
        <title>101 Dothideomycetes genomes: a test case for predicting lifestyles and emergence of pathogens.</title>
        <authorList>
            <person name="Haridas S."/>
            <person name="Albert R."/>
            <person name="Binder M."/>
            <person name="Bloem J."/>
            <person name="Labutti K."/>
            <person name="Salamov A."/>
            <person name="Andreopoulos B."/>
            <person name="Baker S."/>
            <person name="Barry K."/>
            <person name="Bills G."/>
            <person name="Bluhm B."/>
            <person name="Cannon C."/>
            <person name="Castanera R."/>
            <person name="Culley D."/>
            <person name="Daum C."/>
            <person name="Ezra D."/>
            <person name="Gonzalez J."/>
            <person name="Henrissat B."/>
            <person name="Kuo A."/>
            <person name="Liang C."/>
            <person name="Lipzen A."/>
            <person name="Lutzoni F."/>
            <person name="Magnuson J."/>
            <person name="Mondo S."/>
            <person name="Nolan M."/>
            <person name="Ohm R."/>
            <person name="Pangilinan J."/>
            <person name="Park H.-J."/>
            <person name="Ramirez L."/>
            <person name="Alfaro M."/>
            <person name="Sun H."/>
            <person name="Tritt A."/>
            <person name="Yoshinaga Y."/>
            <person name="Zwiers L.-H."/>
            <person name="Turgeon B."/>
            <person name="Goodwin S."/>
            <person name="Spatafora J."/>
            <person name="Crous P."/>
            <person name="Grigoriev I."/>
        </authorList>
    </citation>
    <scope>NUCLEOTIDE SEQUENCE</scope>
    <source>
        <strain evidence="6">CBS 125425</strain>
    </source>
</reference>
<dbReference type="Proteomes" id="UP000799444">
    <property type="component" value="Unassembled WGS sequence"/>
</dbReference>
<evidence type="ECO:0000256" key="4">
    <source>
        <dbReference type="PIRSR" id="PIRSR601765-1"/>
    </source>
</evidence>
<feature type="binding site" evidence="4">
    <location>
        <position position="93"/>
    </location>
    <ligand>
        <name>Zn(2+)</name>
        <dbReference type="ChEBI" id="CHEBI:29105"/>
    </ligand>
</feature>
<name>A0A9P4UWJ2_9PLEO</name>
<dbReference type="OrthoDB" id="10248475at2759"/>
<gene>
    <name evidence="6" type="ORF">EJ04DRAFT_514797</name>
</gene>
<feature type="binding site" evidence="4">
    <location>
        <position position="40"/>
    </location>
    <ligand>
        <name>Zn(2+)</name>
        <dbReference type="ChEBI" id="CHEBI:29105"/>
    </ligand>
</feature>
<dbReference type="SUPFAM" id="SSF53056">
    <property type="entry name" value="beta-carbonic anhydrase, cab"/>
    <property type="match status" value="1"/>
</dbReference>
<dbReference type="EC" id="4.2.1.1" evidence="5"/>
<dbReference type="EMBL" id="ML996202">
    <property type="protein sequence ID" value="KAF2731112.1"/>
    <property type="molecule type" value="Genomic_DNA"/>
</dbReference>
<accession>A0A9P4UWJ2</accession>
<dbReference type="InterPro" id="IPR001765">
    <property type="entry name" value="Carbonic_anhydrase"/>
</dbReference>
<keyword evidence="7" id="KW-1185">Reference proteome</keyword>
<dbReference type="GO" id="GO:0004089">
    <property type="term" value="F:carbonate dehydratase activity"/>
    <property type="evidence" value="ECO:0007669"/>
    <property type="project" value="UniProtKB-UniRule"/>
</dbReference>
<sequence>MSSQGEQNLVAGNKAYADSFTQGHLALPPSQHYLVLTCMDARIDPASAFGIPLGAAHVIRNAGGNARDALRSLVISQQLLGTKEIVLVKHTGCGMLTFKNEDAQAAVKQNKGYQAFIEVEHLDFQPFPDLEQAVKDDVAWIKGKKIEEGINVSGWVYEVETGKTRRVV</sequence>
<dbReference type="Pfam" id="PF00484">
    <property type="entry name" value="Pro_CA"/>
    <property type="match status" value="1"/>
</dbReference>
<feature type="binding site" evidence="4">
    <location>
        <position position="90"/>
    </location>
    <ligand>
        <name>Zn(2+)</name>
        <dbReference type="ChEBI" id="CHEBI:29105"/>
    </ligand>
</feature>
<evidence type="ECO:0000313" key="6">
    <source>
        <dbReference type="EMBL" id="KAF2731112.1"/>
    </source>
</evidence>
<keyword evidence="2 4" id="KW-0479">Metal-binding</keyword>
<evidence type="ECO:0000256" key="5">
    <source>
        <dbReference type="RuleBase" id="RU003956"/>
    </source>
</evidence>
<comment type="cofactor">
    <cofactor evidence="4">
        <name>Zn(2+)</name>
        <dbReference type="ChEBI" id="CHEBI:29105"/>
    </cofactor>
    <text evidence="4">Binds 1 zinc ion per subunit.</text>
</comment>
<feature type="binding site" evidence="4">
    <location>
        <position position="38"/>
    </location>
    <ligand>
        <name>Zn(2+)</name>
        <dbReference type="ChEBI" id="CHEBI:29105"/>
    </ligand>
</feature>